<dbReference type="HOGENOM" id="CLU_619443_0_0_6"/>
<dbReference type="Proteomes" id="UP000000546">
    <property type="component" value="Chromosome"/>
</dbReference>
<dbReference type="RefSeq" id="WP_011280654.1">
    <property type="nucleotide sequence ID" value="NC_007204.1"/>
</dbReference>
<dbReference type="STRING" id="259536.Psyc_1385"/>
<name>Q4FRX5_PSYA2</name>
<reference evidence="1 2" key="1">
    <citation type="journal article" date="2010" name="Appl. Environ. Microbiol.">
        <title>The genome sequence of Psychrobacter arcticus 273-4, a psychroactive Siberian permafrost bacterium, reveals mechanisms for adaptation to low-temperature growth.</title>
        <authorList>
            <person name="Ayala-del-Rio H.L."/>
            <person name="Chain P.S."/>
            <person name="Grzymski J.J."/>
            <person name="Ponder M.A."/>
            <person name="Ivanova N."/>
            <person name="Bergholz P.W."/>
            <person name="Di Bartolo G."/>
            <person name="Hauser L."/>
            <person name="Land M."/>
            <person name="Bakermans C."/>
            <person name="Rodrigues D."/>
            <person name="Klappenbach J."/>
            <person name="Zarka D."/>
            <person name="Larimer F."/>
            <person name="Richardson P."/>
            <person name="Murray A."/>
            <person name="Thomashow M."/>
            <person name="Tiedje J.M."/>
        </authorList>
    </citation>
    <scope>NUCLEOTIDE SEQUENCE [LARGE SCALE GENOMIC DNA]</scope>
    <source>
        <strain evidence="2">DSM 17307 / VKM B-2377 / 273-4</strain>
    </source>
</reference>
<gene>
    <name evidence="1" type="ordered locus">Psyc_1385</name>
</gene>
<accession>Q4FRX5</accession>
<evidence type="ECO:0000313" key="2">
    <source>
        <dbReference type="Proteomes" id="UP000000546"/>
    </source>
</evidence>
<protein>
    <submittedName>
        <fullName evidence="1">Uncharacterized protein</fullName>
    </submittedName>
</protein>
<sequence length="442" mass="50628">MSEGIKLTEDKIKTLGRAITDKSDVLFESYSPEGCFGAVNTSSKQYQVLRDSGVISINANSITLGSSFRDILRTVDQKSYRTHTMPDVEDWKQNIHHSIQMAQAASDSFDETHDEMMHLANIRDEANMLSEALGREMSNIEYIINSDLNNTPNIKAKRIILESLNKKIKSQIQKTAILSREELYKLHGDYTKAAVILDEYLSDSIVKFNHEMGVHLDKTILLIDKLKRDQNRQNKILWQLHKALRNEQFIPKQMGLELRDIESIGLAFGGIEVSDNLYNIELSDDSYLLATIMGKLASSKPIIKGKDINIYEGEYVESTDKTEQQKPSAEKLWVLKYLSNNNTDDLSKCYSVREYWQTAGLTHIVEYKAFLALVLKVCGSNFKSDHIIKKKDTCYWKLYLKKRWLSDTCDTLYITDAKYVRCNTTSNEPSENELWTLNSLNA</sequence>
<proteinExistence type="predicted"/>
<organism evidence="1 2">
    <name type="scientific">Psychrobacter arcticus (strain DSM 17307 / VKM B-2377 / 273-4)</name>
    <dbReference type="NCBI Taxonomy" id="259536"/>
    <lineage>
        <taxon>Bacteria</taxon>
        <taxon>Pseudomonadati</taxon>
        <taxon>Pseudomonadota</taxon>
        <taxon>Gammaproteobacteria</taxon>
        <taxon>Moraxellales</taxon>
        <taxon>Moraxellaceae</taxon>
        <taxon>Psychrobacter</taxon>
    </lineage>
</organism>
<evidence type="ECO:0000313" key="1">
    <source>
        <dbReference type="EMBL" id="AAZ19233.1"/>
    </source>
</evidence>
<keyword evidence="2" id="KW-1185">Reference proteome</keyword>
<dbReference type="AlphaFoldDB" id="Q4FRX5"/>
<dbReference type="EMBL" id="CP000082">
    <property type="protein sequence ID" value="AAZ19233.1"/>
    <property type="molecule type" value="Genomic_DNA"/>
</dbReference>
<dbReference type="OrthoDB" id="4471357at2"/>
<dbReference type="KEGG" id="par:Psyc_1385"/>